<comment type="caution">
    <text evidence="1">The sequence shown here is derived from an EMBL/GenBank/DDBJ whole genome shotgun (WGS) entry which is preliminary data.</text>
</comment>
<evidence type="ECO:0000313" key="1">
    <source>
        <dbReference type="EMBL" id="MBR1139757.1"/>
    </source>
</evidence>
<dbReference type="Proteomes" id="UP001314635">
    <property type="component" value="Unassembled WGS sequence"/>
</dbReference>
<gene>
    <name evidence="1" type="ORF">JQ619_28775</name>
</gene>
<sequence length="126" mass="14821">MEKPSMDRDSLIFSQARRLERGIEFVAEFQADKVSNPKEGRRYYCVTLTIDPTIRCPRNDGRWELTKDRIYSGPKDKLRVLEYQLCDEFTKTIAWDVLSERTSDPNFIVDELGNIVDPPPPIHRRF</sequence>
<dbReference type="RefSeq" id="WP_172237137.1">
    <property type="nucleotide sequence ID" value="NZ_JABFDP010000015.1"/>
</dbReference>
<name>A0ABS5GEJ3_9BRAD</name>
<protein>
    <submittedName>
        <fullName evidence="1">Uncharacterized protein</fullName>
    </submittedName>
</protein>
<reference evidence="2" key="1">
    <citation type="journal article" date="2021" name="ISME J.">
        <title>Evolutionary origin and ecological implication of a unique nif island in free-living Bradyrhizobium lineages.</title>
        <authorList>
            <person name="Tao J."/>
        </authorList>
    </citation>
    <scope>NUCLEOTIDE SEQUENCE [LARGE SCALE GENOMIC DNA]</scope>
    <source>
        <strain evidence="2">SZCCT0094</strain>
    </source>
</reference>
<keyword evidence="2" id="KW-1185">Reference proteome</keyword>
<evidence type="ECO:0000313" key="2">
    <source>
        <dbReference type="Proteomes" id="UP001314635"/>
    </source>
</evidence>
<accession>A0ABS5GEJ3</accession>
<organism evidence="1 2">
    <name type="scientific">Bradyrhizobium denitrificans</name>
    <dbReference type="NCBI Taxonomy" id="2734912"/>
    <lineage>
        <taxon>Bacteria</taxon>
        <taxon>Pseudomonadati</taxon>
        <taxon>Pseudomonadota</taxon>
        <taxon>Alphaproteobacteria</taxon>
        <taxon>Hyphomicrobiales</taxon>
        <taxon>Nitrobacteraceae</taxon>
        <taxon>Bradyrhizobium</taxon>
    </lineage>
</organism>
<proteinExistence type="predicted"/>
<dbReference type="EMBL" id="JAFCLK010000033">
    <property type="protein sequence ID" value="MBR1139757.1"/>
    <property type="molecule type" value="Genomic_DNA"/>
</dbReference>